<protein>
    <submittedName>
        <fullName evidence="1">Uncharacterized protein</fullName>
    </submittedName>
</protein>
<sequence>MGGDQHQQQPLAQPPPPSTPGPRLCTTRSIQELLFVLAVITLVGVVVGIMARVCGGRHLAGSGDHDVEGWVEKTCKSCIDGGVSPSSSKDSKPEAGRAKN</sequence>
<keyword evidence="2" id="KW-1185">Reference proteome</keyword>
<dbReference type="Proteomes" id="UP001057402">
    <property type="component" value="Chromosome 3"/>
</dbReference>
<proteinExistence type="predicted"/>
<gene>
    <name evidence="1" type="ORF">MLD38_007569</name>
</gene>
<name>A0ACB9RSW5_9MYRT</name>
<evidence type="ECO:0000313" key="1">
    <source>
        <dbReference type="EMBL" id="KAI4381503.1"/>
    </source>
</evidence>
<dbReference type="EMBL" id="CM042882">
    <property type="protein sequence ID" value="KAI4381503.1"/>
    <property type="molecule type" value="Genomic_DNA"/>
</dbReference>
<reference evidence="2" key="1">
    <citation type="journal article" date="2023" name="Front. Plant Sci.">
        <title>Chromosomal-level genome assembly of Melastoma candidum provides insights into trichome evolution.</title>
        <authorList>
            <person name="Zhong Y."/>
            <person name="Wu W."/>
            <person name="Sun C."/>
            <person name="Zou P."/>
            <person name="Liu Y."/>
            <person name="Dai S."/>
            <person name="Zhou R."/>
        </authorList>
    </citation>
    <scope>NUCLEOTIDE SEQUENCE [LARGE SCALE GENOMIC DNA]</scope>
</reference>
<accession>A0ACB9RSW5</accession>
<evidence type="ECO:0000313" key="2">
    <source>
        <dbReference type="Proteomes" id="UP001057402"/>
    </source>
</evidence>
<organism evidence="1 2">
    <name type="scientific">Melastoma candidum</name>
    <dbReference type="NCBI Taxonomy" id="119954"/>
    <lineage>
        <taxon>Eukaryota</taxon>
        <taxon>Viridiplantae</taxon>
        <taxon>Streptophyta</taxon>
        <taxon>Embryophyta</taxon>
        <taxon>Tracheophyta</taxon>
        <taxon>Spermatophyta</taxon>
        <taxon>Magnoliopsida</taxon>
        <taxon>eudicotyledons</taxon>
        <taxon>Gunneridae</taxon>
        <taxon>Pentapetalae</taxon>
        <taxon>rosids</taxon>
        <taxon>malvids</taxon>
        <taxon>Myrtales</taxon>
        <taxon>Melastomataceae</taxon>
        <taxon>Melastomatoideae</taxon>
        <taxon>Melastomateae</taxon>
        <taxon>Melastoma</taxon>
    </lineage>
</organism>
<comment type="caution">
    <text evidence="1">The sequence shown here is derived from an EMBL/GenBank/DDBJ whole genome shotgun (WGS) entry which is preliminary data.</text>
</comment>